<accession>A0A1J0WH63</accession>
<dbReference type="RefSeq" id="WP_071971976.1">
    <property type="nucleotide sequence ID" value="NZ_CP018076.1"/>
</dbReference>
<dbReference type="EMBL" id="CP018076">
    <property type="protein sequence ID" value="APE43642.1"/>
    <property type="molecule type" value="Genomic_DNA"/>
</dbReference>
<reference evidence="1 2" key="1">
    <citation type="submission" date="2016-11" db="EMBL/GenBank/DDBJ databases">
        <title>Complete genome sequence of Sulfitobacter sp. AM1-D1, a toxic bacteria associated with marine dinoflagellate Alexandrium minutum in East China Sea.</title>
        <authorList>
            <person name="Yang Q."/>
            <person name="Zhang X."/>
            <person name="Tian X."/>
        </authorList>
    </citation>
    <scope>NUCLEOTIDE SEQUENCE [LARGE SCALE GENOMIC DNA]</scope>
    <source>
        <strain evidence="1 2">AM1-D1</strain>
    </source>
</reference>
<keyword evidence="2" id="KW-1185">Reference proteome</keyword>
<evidence type="ECO:0008006" key="3">
    <source>
        <dbReference type="Google" id="ProtNLM"/>
    </source>
</evidence>
<dbReference type="KEGG" id="suam:BOO69_09615"/>
<dbReference type="Pfam" id="PF11985">
    <property type="entry name" value="Phage_Mu_Gp27"/>
    <property type="match status" value="1"/>
</dbReference>
<dbReference type="InterPro" id="IPR021874">
    <property type="entry name" value="Phage_Mu_Gp27"/>
</dbReference>
<proteinExistence type="predicted"/>
<dbReference type="OrthoDB" id="7594814at2"/>
<evidence type="ECO:0000313" key="2">
    <source>
        <dbReference type="Proteomes" id="UP000181897"/>
    </source>
</evidence>
<protein>
    <recommendedName>
        <fullName evidence="3">DUF3486 family protein</fullName>
    </recommendedName>
</protein>
<dbReference type="Proteomes" id="UP000181897">
    <property type="component" value="Chromosome"/>
</dbReference>
<gene>
    <name evidence="1" type="ORF">BOO69_09615</name>
</gene>
<dbReference type="AlphaFoldDB" id="A0A1J0WH63"/>
<evidence type="ECO:0000313" key="1">
    <source>
        <dbReference type="EMBL" id="APE43642.1"/>
    </source>
</evidence>
<sequence>MARQGRGRLSSIDLLPEAADPVVAWAFQELKDRDRLQKDIHAEFNERLAVLGLGPISMSAFNRHSINIARISRRHEEVRQMTAALTERLDPDQTDDVTIMAAETIKTLIFELLNGGADMSPKDAMELARALQSAVNAQRVPIERKRAQLAAFANQVDGALEKVATETGMGSDRIAELRREFLGLRE</sequence>
<name>A0A1J0WH63_9RHOB</name>
<organism evidence="1 2">
    <name type="scientific">Sulfitobacter alexandrii</name>
    <dbReference type="NCBI Taxonomy" id="1917485"/>
    <lineage>
        <taxon>Bacteria</taxon>
        <taxon>Pseudomonadati</taxon>
        <taxon>Pseudomonadota</taxon>
        <taxon>Alphaproteobacteria</taxon>
        <taxon>Rhodobacterales</taxon>
        <taxon>Roseobacteraceae</taxon>
        <taxon>Sulfitobacter</taxon>
    </lineage>
</organism>
<dbReference type="STRING" id="1917485.BOO69_09615"/>